<dbReference type="Proteomes" id="UP000199288">
    <property type="component" value="Unassembled WGS sequence"/>
</dbReference>
<keyword evidence="1" id="KW-0812">Transmembrane</keyword>
<evidence type="ECO:0000256" key="1">
    <source>
        <dbReference type="SAM" id="Phobius"/>
    </source>
</evidence>
<gene>
    <name evidence="2" type="ORF">SAMN02910418_00840</name>
</gene>
<name>A0A1H3Y2M6_9ACTO</name>
<feature type="transmembrane region" description="Helical" evidence="1">
    <location>
        <begin position="501"/>
        <end position="521"/>
    </location>
</feature>
<feature type="transmembrane region" description="Helical" evidence="1">
    <location>
        <begin position="101"/>
        <end position="125"/>
    </location>
</feature>
<proteinExistence type="predicted"/>
<organism evidence="2 3">
    <name type="scientific">Bowdeniella nasicola</name>
    <dbReference type="NCBI Taxonomy" id="208480"/>
    <lineage>
        <taxon>Bacteria</taxon>
        <taxon>Bacillati</taxon>
        <taxon>Actinomycetota</taxon>
        <taxon>Actinomycetes</taxon>
        <taxon>Actinomycetales</taxon>
        <taxon>Actinomycetaceae</taxon>
        <taxon>Bowdeniella</taxon>
    </lineage>
</organism>
<feature type="transmembrane region" description="Helical" evidence="1">
    <location>
        <begin position="289"/>
        <end position="311"/>
    </location>
</feature>
<dbReference type="OrthoDB" id="3261041at2"/>
<feature type="transmembrane region" description="Helical" evidence="1">
    <location>
        <begin position="185"/>
        <end position="205"/>
    </location>
</feature>
<protein>
    <submittedName>
        <fullName evidence="2">ABC-2 type transport system permease protein</fullName>
    </submittedName>
</protein>
<feature type="transmembrane region" description="Helical" evidence="1">
    <location>
        <begin position="251"/>
        <end position="269"/>
    </location>
</feature>
<feature type="transmembrane region" description="Helical" evidence="1">
    <location>
        <begin position="323"/>
        <end position="343"/>
    </location>
</feature>
<accession>A0A1H3Y2M6</accession>
<keyword evidence="1" id="KW-1133">Transmembrane helix</keyword>
<feature type="transmembrane region" description="Helical" evidence="1">
    <location>
        <begin position="427"/>
        <end position="448"/>
    </location>
</feature>
<sequence length="542" mass="56864">MVALLTRLRWRLWRTEYRSKRRWITAIIGVVYTVPLIGLFWLALGALTREAPVMLPHVLVGAGAGIVLAWSTVPIVAFGLDDPLAANRFALLPRRARELQPGLLVAGLVSIPAVLTAIALIGALLLSEIALATWQVGDASMPGRILAMAIAPVSFGAGLALCLMVPRALLAATSAGGVSRRRRELGSALGLAGLLGLTYAAMLWGAPVLENASGEELTRALTTVATIAAWTPFGAPFALPFDIASGAWLTAAGRAVIVAASVAGVWLWWERALSEALVSGPQNQSARRARRAGGAGIMRLLPAIPLGAVIGRSLRTWVRDSRYSLGLLISPLVVGFLVGMALINDNPSTIPIAGFMLALTLQPILNDFGYDGPAMWHSIVHDADPRANIRGRGIAALLVISPMLLILAVVLVWATGSLRAIATYGPWIVGAAFSATGAAAIVSPLLPYAVQPPGTNAFKGNAAQGAGAWISAIVGMVAITVPLLPAGVLFLGGFLRPSWAAAAPWVALAGGTIMLVVGWILGPKLLQERQVDIYHRVRIWAT</sequence>
<feature type="transmembrane region" description="Helical" evidence="1">
    <location>
        <begin position="217"/>
        <end position="239"/>
    </location>
</feature>
<dbReference type="AlphaFoldDB" id="A0A1H3Y2M6"/>
<evidence type="ECO:0000313" key="3">
    <source>
        <dbReference type="Proteomes" id="UP000199288"/>
    </source>
</evidence>
<reference evidence="3" key="1">
    <citation type="submission" date="2016-10" db="EMBL/GenBank/DDBJ databases">
        <authorList>
            <person name="Varghese N."/>
            <person name="Submissions S."/>
        </authorList>
    </citation>
    <scope>NUCLEOTIDE SEQUENCE [LARGE SCALE GENOMIC DNA]</scope>
    <source>
        <strain evidence="3">KPR-1</strain>
    </source>
</reference>
<feature type="transmembrane region" description="Helical" evidence="1">
    <location>
        <begin position="21"/>
        <end position="43"/>
    </location>
</feature>
<feature type="transmembrane region" description="Helical" evidence="1">
    <location>
        <begin position="145"/>
        <end position="165"/>
    </location>
</feature>
<feature type="transmembrane region" description="Helical" evidence="1">
    <location>
        <begin position="469"/>
        <end position="495"/>
    </location>
</feature>
<evidence type="ECO:0000313" key="2">
    <source>
        <dbReference type="EMBL" id="SEA05866.1"/>
    </source>
</evidence>
<dbReference type="RefSeq" id="WP_092562567.1">
    <property type="nucleotide sequence ID" value="NZ_FNQV01000004.1"/>
</dbReference>
<keyword evidence="3" id="KW-1185">Reference proteome</keyword>
<keyword evidence="1" id="KW-0472">Membrane</keyword>
<feature type="transmembrane region" description="Helical" evidence="1">
    <location>
        <begin position="394"/>
        <end position="415"/>
    </location>
</feature>
<dbReference type="EMBL" id="FNQV01000004">
    <property type="protein sequence ID" value="SEA05866.1"/>
    <property type="molecule type" value="Genomic_DNA"/>
</dbReference>
<feature type="transmembrane region" description="Helical" evidence="1">
    <location>
        <begin position="55"/>
        <end position="80"/>
    </location>
</feature>
<feature type="transmembrane region" description="Helical" evidence="1">
    <location>
        <begin position="349"/>
        <end position="365"/>
    </location>
</feature>